<reference evidence="2 3" key="1">
    <citation type="submission" date="2021-05" db="EMBL/GenBank/DDBJ databases">
        <title>Roseococcus sp. XZZS9, whole genome shotgun sequencing project.</title>
        <authorList>
            <person name="Zhao G."/>
            <person name="Shen L."/>
        </authorList>
    </citation>
    <scope>NUCLEOTIDE SEQUENCE [LARGE SCALE GENOMIC DNA]</scope>
    <source>
        <strain evidence="2 3">XZZS9</strain>
    </source>
</reference>
<accession>A0ABS5QGQ6</accession>
<dbReference type="EMBL" id="JAHCDA010000003">
    <property type="protein sequence ID" value="MBS7812865.1"/>
    <property type="molecule type" value="Genomic_DNA"/>
</dbReference>
<comment type="caution">
    <text evidence="2">The sequence shown here is derived from an EMBL/GenBank/DDBJ whole genome shotgun (WGS) entry which is preliminary data.</text>
</comment>
<evidence type="ECO:0000313" key="2">
    <source>
        <dbReference type="EMBL" id="MBS7812865.1"/>
    </source>
</evidence>
<keyword evidence="3" id="KW-1185">Reference proteome</keyword>
<evidence type="ECO:0000259" key="1">
    <source>
        <dbReference type="Pfam" id="PF14550"/>
    </source>
</evidence>
<feature type="domain" description="Phage-like element PBSX protein XkdF" evidence="1">
    <location>
        <begin position="23"/>
        <end position="129"/>
    </location>
</feature>
<dbReference type="RefSeq" id="WP_213671545.1">
    <property type="nucleotide sequence ID" value="NZ_JAHCDA010000003.1"/>
</dbReference>
<dbReference type="InterPro" id="IPR027924">
    <property type="entry name" value="XkdF"/>
</dbReference>
<evidence type="ECO:0000313" key="3">
    <source>
        <dbReference type="Proteomes" id="UP000766336"/>
    </source>
</evidence>
<dbReference type="Pfam" id="PF14550">
    <property type="entry name" value="Peptidase_S78_2"/>
    <property type="match status" value="1"/>
</dbReference>
<proteinExistence type="predicted"/>
<name>A0ABS5QGQ6_9PROT</name>
<gene>
    <name evidence="2" type="ORF">KHU32_18090</name>
</gene>
<dbReference type="Proteomes" id="UP000766336">
    <property type="component" value="Unassembled WGS sequence"/>
</dbReference>
<organism evidence="2 3">
    <name type="scientific">Roseococcus pinisoli</name>
    <dbReference type="NCBI Taxonomy" id="2835040"/>
    <lineage>
        <taxon>Bacteria</taxon>
        <taxon>Pseudomonadati</taxon>
        <taxon>Pseudomonadota</taxon>
        <taxon>Alphaproteobacteria</taxon>
        <taxon>Acetobacterales</taxon>
        <taxon>Roseomonadaceae</taxon>
        <taxon>Roseococcus</taxon>
    </lineage>
</organism>
<protein>
    <recommendedName>
        <fullName evidence="1">Phage-like element PBSX protein XkdF domain-containing protein</fullName>
    </recommendedName>
</protein>
<sequence>MTNENLKPVATARRHRRTTFVQVRKTDHLRGIVYGQVYSPLRLDSHGEFMFAEDIEEIAHKAMRLDLSKLIDTNHDNVPNGAYPVESFIARAGDPDYDEGAWVLGVQLTPELLEKVDRGELNGFSFQAIVTPMQMDVEVNILRDHVGTTEATQSHRHAFLVLFDEEGKIVKGWTNEMNGHRHVILRGSVTQPEAGHANRYFV</sequence>